<evidence type="ECO:0000256" key="3">
    <source>
        <dbReference type="ARBA" id="ARBA00022860"/>
    </source>
</evidence>
<dbReference type="PRINTS" id="PR00889">
    <property type="entry name" value="CALPONIN"/>
</dbReference>
<dbReference type="SMART" id="SM00033">
    <property type="entry name" value="CH"/>
    <property type="match status" value="1"/>
</dbReference>
<dbReference type="Gene3D" id="1.10.418.10">
    <property type="entry name" value="Calponin-like domain"/>
    <property type="match status" value="1"/>
</dbReference>
<protein>
    <recommendedName>
        <fullName evidence="6">Calponin</fullName>
    </recommendedName>
</protein>
<dbReference type="EMBL" id="REGN01003093">
    <property type="protein sequence ID" value="RNA24595.1"/>
    <property type="molecule type" value="Genomic_DNA"/>
</dbReference>
<dbReference type="PANTHER" id="PTHR47385:SF24">
    <property type="entry name" value="MUSCLE-SPECIFIC PROTEIN 20"/>
    <property type="match status" value="1"/>
</dbReference>
<comment type="function">
    <text evidence="5 6">Thin filament-associated protein that is implicated in the regulation and modulation of smooth muscle contraction. It is capable of binding to actin, calmodulin and tropomyosin. The interaction of calponin with actin inhibits the actomyosin Mg-ATPase activity.</text>
</comment>
<dbReference type="InterPro" id="IPR001997">
    <property type="entry name" value="Calponin/LIMCH1"/>
</dbReference>
<dbReference type="InterPro" id="IPR001715">
    <property type="entry name" value="CH_dom"/>
</dbReference>
<keyword evidence="9" id="KW-1185">Reference proteome</keyword>
<dbReference type="Pfam" id="PF00402">
    <property type="entry name" value="Calponin"/>
    <property type="match status" value="1"/>
</dbReference>
<gene>
    <name evidence="8" type="ORF">BpHYR1_048444</name>
</gene>
<dbReference type="PROSITE" id="PS51122">
    <property type="entry name" value="CALPONIN_2"/>
    <property type="match status" value="1"/>
</dbReference>
<evidence type="ECO:0000259" key="7">
    <source>
        <dbReference type="PROSITE" id="PS50021"/>
    </source>
</evidence>
<dbReference type="PANTHER" id="PTHR47385">
    <property type="entry name" value="CALPONIN"/>
    <property type="match status" value="1"/>
</dbReference>
<dbReference type="Proteomes" id="UP000276133">
    <property type="component" value="Unassembled WGS sequence"/>
</dbReference>
<evidence type="ECO:0000313" key="9">
    <source>
        <dbReference type="Proteomes" id="UP000276133"/>
    </source>
</evidence>
<dbReference type="GO" id="GO:0031032">
    <property type="term" value="P:actomyosin structure organization"/>
    <property type="evidence" value="ECO:0007669"/>
    <property type="project" value="InterPro"/>
</dbReference>
<evidence type="ECO:0000256" key="2">
    <source>
        <dbReference type="ARBA" id="ARBA00022737"/>
    </source>
</evidence>
<dbReference type="InterPro" id="IPR003096">
    <property type="entry name" value="SM22_calponin"/>
</dbReference>
<dbReference type="InterPro" id="IPR050606">
    <property type="entry name" value="Calponin-like"/>
</dbReference>
<dbReference type="PRINTS" id="PR00888">
    <property type="entry name" value="SM22CALPONIN"/>
</dbReference>
<reference evidence="8 9" key="1">
    <citation type="journal article" date="2018" name="Sci. Rep.">
        <title>Genomic signatures of local adaptation to the degree of environmental predictability in rotifers.</title>
        <authorList>
            <person name="Franch-Gras L."/>
            <person name="Hahn C."/>
            <person name="Garcia-Roger E.M."/>
            <person name="Carmona M.J."/>
            <person name="Serra M."/>
            <person name="Gomez A."/>
        </authorList>
    </citation>
    <scope>NUCLEOTIDE SEQUENCE [LARGE SCALE GENOMIC DNA]</scope>
    <source>
        <strain evidence="8">HYR1</strain>
    </source>
</reference>
<dbReference type="GO" id="GO:0051015">
    <property type="term" value="F:actin filament binding"/>
    <property type="evidence" value="ECO:0007669"/>
    <property type="project" value="TreeGrafter"/>
</dbReference>
<dbReference type="GO" id="GO:0007015">
    <property type="term" value="P:actin filament organization"/>
    <property type="evidence" value="ECO:0007669"/>
    <property type="project" value="TreeGrafter"/>
</dbReference>
<dbReference type="GO" id="GO:0015629">
    <property type="term" value="C:actin cytoskeleton"/>
    <property type="evidence" value="ECO:0007669"/>
    <property type="project" value="TreeGrafter"/>
</dbReference>
<accession>A0A3M7RMN8</accession>
<keyword evidence="4 6" id="KW-0009">Actin-binding</keyword>
<evidence type="ECO:0000256" key="1">
    <source>
        <dbReference type="ARBA" id="ARBA00009631"/>
    </source>
</evidence>
<dbReference type="AlphaFoldDB" id="A0A3M7RMN8"/>
<evidence type="ECO:0000256" key="6">
    <source>
        <dbReference type="RuleBase" id="RU361224"/>
    </source>
</evidence>
<dbReference type="Pfam" id="PF00307">
    <property type="entry name" value="CH"/>
    <property type="match status" value="1"/>
</dbReference>
<comment type="caution">
    <text evidence="8">The sequence shown here is derived from an EMBL/GenBank/DDBJ whole genome shotgun (WGS) entry which is preliminary data.</text>
</comment>
<dbReference type="CDD" id="cd21207">
    <property type="entry name" value="CH_dMP20-like"/>
    <property type="match status" value="1"/>
</dbReference>
<feature type="domain" description="Calponin-homology (CH)" evidence="7">
    <location>
        <begin position="17"/>
        <end position="121"/>
    </location>
</feature>
<evidence type="ECO:0000256" key="5">
    <source>
        <dbReference type="ARBA" id="ARBA00025109"/>
    </source>
</evidence>
<dbReference type="STRING" id="10195.A0A3M7RMN8"/>
<keyword evidence="2" id="KW-0677">Repeat</keyword>
<comment type="similarity">
    <text evidence="1 6">Belongs to the calponin family.</text>
</comment>
<evidence type="ECO:0000256" key="4">
    <source>
        <dbReference type="ARBA" id="ARBA00023203"/>
    </source>
</evidence>
<evidence type="ECO:0000313" key="8">
    <source>
        <dbReference type="EMBL" id="RNA24595.1"/>
    </source>
</evidence>
<dbReference type="SUPFAM" id="SSF47576">
    <property type="entry name" value="Calponin-homology domain, CH-domain"/>
    <property type="match status" value="1"/>
</dbReference>
<dbReference type="InterPro" id="IPR036872">
    <property type="entry name" value="CH_dom_sf"/>
</dbReference>
<dbReference type="PROSITE" id="PS01052">
    <property type="entry name" value="CALPONIN_1"/>
    <property type="match status" value="1"/>
</dbReference>
<dbReference type="InterPro" id="IPR000557">
    <property type="entry name" value="Calponin_repeat"/>
</dbReference>
<dbReference type="PROSITE" id="PS50021">
    <property type="entry name" value="CH"/>
    <property type="match status" value="1"/>
</dbReference>
<dbReference type="GO" id="GO:0005516">
    <property type="term" value="F:calmodulin binding"/>
    <property type="evidence" value="ECO:0007669"/>
    <property type="project" value="UniProtKB-KW"/>
</dbReference>
<organism evidence="8 9">
    <name type="scientific">Brachionus plicatilis</name>
    <name type="common">Marine rotifer</name>
    <name type="synonym">Brachionus muelleri</name>
    <dbReference type="NCBI Taxonomy" id="10195"/>
    <lineage>
        <taxon>Eukaryota</taxon>
        <taxon>Metazoa</taxon>
        <taxon>Spiralia</taxon>
        <taxon>Gnathifera</taxon>
        <taxon>Rotifera</taxon>
        <taxon>Eurotatoria</taxon>
        <taxon>Monogononta</taxon>
        <taxon>Pseudotrocha</taxon>
        <taxon>Ploima</taxon>
        <taxon>Brachionidae</taxon>
        <taxon>Brachionus</taxon>
    </lineage>
</organism>
<keyword evidence="3 6" id="KW-0112">Calmodulin-binding</keyword>
<sequence>MSLTAQVNAKMAGKRDPKLDKEAQEWIEAILGEKFPAVPYEDALKDGIILCKLMNKLQPGAIPKITTKGGGFALRENAAVFCNAAHKYGVPDNELFQTVDLFEKKNIAQVTMTIHALGRYAQKNGYQGPTLGVRLAEENKREFSEEQLRAGSAVIGLQAGYNKGANQSGQSFGTSRHM</sequence>
<name>A0A3M7RMN8_BRAPC</name>
<proteinExistence type="inferred from homology"/>
<dbReference type="OrthoDB" id="21595at2759"/>